<keyword evidence="4" id="KW-0813">Transport</keyword>
<keyword evidence="4" id="KW-0472">Membrane</keyword>
<dbReference type="GO" id="GO:0006606">
    <property type="term" value="P:protein import into nucleus"/>
    <property type="evidence" value="ECO:0007669"/>
    <property type="project" value="TreeGrafter"/>
</dbReference>
<name>A0A7S1MII3_ALECA</name>
<dbReference type="EMBL" id="HBGE01037825">
    <property type="protein sequence ID" value="CAD9132471.1"/>
    <property type="molecule type" value="Transcribed_RNA"/>
</dbReference>
<evidence type="ECO:0000256" key="3">
    <source>
        <dbReference type="ARBA" id="ARBA00023242"/>
    </source>
</evidence>
<dbReference type="AlphaFoldDB" id="A0A7S1MII3"/>
<sequence>MLTAQFGRAVQQLRSQDRCLRGPALHIALVLRKVGTLEALELPNQALSVAALVRDYAGHFGCSDQLQYFRALELPDRVEALQDLLLRGGVGTNDELLGYIDANGRHRPGLLERTLHEDGLGDRAEFVDLCARAGRAACERGQYREAIRLFHLGRCHGEVLQVLCRCLRLPVWREPAAAATNEAALLSQDVQRFFGIYERNLDRYALSSHAWAVARKLYAARMFHMLCDQGRPEAALDVFDREQLLPLGAEDANASELQNELLSEWPRIVWDYVQILRHAASSGTVHMAALRGRVRQLQSFLAAHSHRLTLDQQSTAALASLALF</sequence>
<keyword evidence="4" id="KW-0906">Nuclear pore complex</keyword>
<dbReference type="GO" id="GO:0017056">
    <property type="term" value="F:structural constituent of nuclear pore"/>
    <property type="evidence" value="ECO:0007669"/>
    <property type="project" value="InterPro"/>
</dbReference>
<reference evidence="5" key="1">
    <citation type="submission" date="2021-01" db="EMBL/GenBank/DDBJ databases">
        <authorList>
            <person name="Corre E."/>
            <person name="Pelletier E."/>
            <person name="Niang G."/>
            <person name="Scheremetjew M."/>
            <person name="Finn R."/>
            <person name="Kale V."/>
            <person name="Holt S."/>
            <person name="Cochrane G."/>
            <person name="Meng A."/>
            <person name="Brown T."/>
            <person name="Cohen L."/>
        </authorList>
    </citation>
    <scope>NUCLEOTIDE SEQUENCE</scope>
    <source>
        <strain evidence="5">OF101</strain>
    </source>
</reference>
<comment type="similarity">
    <text evidence="2 4">Belongs to the nucleoporin interacting component (NIC) family.</text>
</comment>
<dbReference type="PANTHER" id="PTHR11225">
    <property type="entry name" value="NUCLEAR PORE COMPLEX PROTEIN NUP93 NUCLEOPORIN NUP93 DEAD EYE PROTEIN"/>
    <property type="match status" value="1"/>
</dbReference>
<protein>
    <recommendedName>
        <fullName evidence="4">Nuclear pore protein</fullName>
    </recommendedName>
</protein>
<organism evidence="5">
    <name type="scientific">Alexandrium catenella</name>
    <name type="common">Red tide dinoflagellate</name>
    <name type="synonym">Gonyaulax catenella</name>
    <dbReference type="NCBI Taxonomy" id="2925"/>
    <lineage>
        <taxon>Eukaryota</taxon>
        <taxon>Sar</taxon>
        <taxon>Alveolata</taxon>
        <taxon>Dinophyceae</taxon>
        <taxon>Gonyaulacales</taxon>
        <taxon>Pyrocystaceae</taxon>
        <taxon>Alexandrium</taxon>
    </lineage>
</organism>
<evidence type="ECO:0000256" key="2">
    <source>
        <dbReference type="ARBA" id="ARBA00010186"/>
    </source>
</evidence>
<dbReference type="PANTHER" id="PTHR11225:SF4">
    <property type="entry name" value="NUCLEAR PORE COMPLEX PROTEIN NUP93"/>
    <property type="match status" value="1"/>
</dbReference>
<dbReference type="GO" id="GO:0016973">
    <property type="term" value="P:poly(A)+ mRNA export from nucleus"/>
    <property type="evidence" value="ECO:0007669"/>
    <property type="project" value="TreeGrafter"/>
</dbReference>
<keyword evidence="4" id="KW-0811">Translocation</keyword>
<keyword evidence="4" id="KW-0653">Protein transport</keyword>
<evidence type="ECO:0000256" key="4">
    <source>
        <dbReference type="RuleBase" id="RU364035"/>
    </source>
</evidence>
<evidence type="ECO:0000256" key="1">
    <source>
        <dbReference type="ARBA" id="ARBA00004259"/>
    </source>
</evidence>
<accession>A0A7S1MII3</accession>
<proteinExistence type="inferred from homology"/>
<evidence type="ECO:0000313" key="5">
    <source>
        <dbReference type="EMBL" id="CAD9132471.1"/>
    </source>
</evidence>
<dbReference type="InterPro" id="IPR007231">
    <property type="entry name" value="Nucleoporin_int_Nup93/Nic96"/>
</dbReference>
<keyword evidence="3 4" id="KW-0539">Nucleus</keyword>
<keyword evidence="4" id="KW-0509">mRNA transport</keyword>
<dbReference type="GO" id="GO:0005643">
    <property type="term" value="C:nuclear pore"/>
    <property type="evidence" value="ECO:0007669"/>
    <property type="project" value="UniProtKB-SubCell"/>
</dbReference>
<dbReference type="Pfam" id="PF04097">
    <property type="entry name" value="Nic96"/>
    <property type="match status" value="1"/>
</dbReference>
<gene>
    <name evidence="5" type="ORF">ACAT0790_LOCUS22834</name>
</gene>
<comment type="subcellular location">
    <subcellularLocation>
        <location evidence="1">Nucleus envelope</location>
    </subcellularLocation>
    <subcellularLocation>
        <location evidence="4">Nucleus</location>
        <location evidence="4">Nuclear pore complex</location>
    </subcellularLocation>
</comment>